<dbReference type="Proteomes" id="UP000002613">
    <property type="component" value="Chromosome"/>
</dbReference>
<accession>D3S042</accession>
<sequence>MKYEIVSKPSYSLLNITLERGEEVLAEAGAMVYMRGVELKTETRGGFFGGIHEVQVEGRLVVDTGHIVAFEDTLDFKVRKAGSLKATILSGEGLVAEFSGVGRVWIQTRSIADYVGWLSSLMPSK</sequence>
<dbReference type="KEGG" id="fpl:Ferp_1968"/>
<dbReference type="PANTHER" id="PTHR43657:SF1">
    <property type="entry name" value="ALTERED INHERITANCE OF MITOCHONDRIA PROTEIN 24, MITOCHONDRIAL"/>
    <property type="match status" value="1"/>
</dbReference>
<protein>
    <recommendedName>
        <fullName evidence="3">TIGR00266 family protein</fullName>
    </recommendedName>
</protein>
<dbReference type="AlphaFoldDB" id="D3S042"/>
<dbReference type="Pfam" id="PF01987">
    <property type="entry name" value="AIM24"/>
    <property type="match status" value="1"/>
</dbReference>
<reference evidence="2" key="1">
    <citation type="submission" date="2010-02" db="EMBL/GenBank/DDBJ databases">
        <title>Complete sequence of Ferroglobus placidus DSM 10642.</title>
        <authorList>
            <consortium name="US DOE Joint Genome Institute"/>
            <person name="Lucas S."/>
            <person name="Copeland A."/>
            <person name="Lapidus A."/>
            <person name="Cheng J.-F."/>
            <person name="Bruce D."/>
            <person name="Goodwin L."/>
            <person name="Pitluck S."/>
            <person name="Saunders E."/>
            <person name="Brettin T."/>
            <person name="Detter J.C."/>
            <person name="Han C."/>
            <person name="Tapia R."/>
            <person name="Larimer F."/>
            <person name="Land M."/>
            <person name="Hauser L."/>
            <person name="Kyrpides N."/>
            <person name="Ivanova N."/>
            <person name="Holmes D."/>
            <person name="Lovley D."/>
            <person name="Kyrpides N."/>
            <person name="Anderson I.J."/>
            <person name="Woyke T."/>
        </authorList>
    </citation>
    <scope>NUCLEOTIDE SEQUENCE [LARGE SCALE GENOMIC DNA]</scope>
    <source>
        <strain evidence="2">DSM 10642 / AEDII12DO</strain>
    </source>
</reference>
<gene>
    <name evidence="1" type="ordered locus">Ferp_1968</name>
</gene>
<dbReference type="InterPro" id="IPR036983">
    <property type="entry name" value="AIM24_sf"/>
</dbReference>
<dbReference type="InterPro" id="IPR016031">
    <property type="entry name" value="Trp_RNA-bd_attenuator-like_dom"/>
</dbReference>
<dbReference type="HOGENOM" id="CLU_1987522_0_0_2"/>
<dbReference type="eggNOG" id="arCOG01907">
    <property type="taxonomic scope" value="Archaea"/>
</dbReference>
<reference evidence="1 2" key="2">
    <citation type="journal article" date="2011" name="Stand. Genomic Sci.">
        <title>Complete genome sequence of Ferroglobus placidus AEDII12DO.</title>
        <authorList>
            <person name="Anderson I."/>
            <person name="Risso C."/>
            <person name="Holmes D."/>
            <person name="Lucas S."/>
            <person name="Copeland A."/>
            <person name="Lapidus A."/>
            <person name="Cheng J.F."/>
            <person name="Bruce D."/>
            <person name="Goodwin L."/>
            <person name="Pitluck S."/>
            <person name="Saunders E."/>
            <person name="Brettin T."/>
            <person name="Detter J.C."/>
            <person name="Han C."/>
            <person name="Tapia R."/>
            <person name="Larimer F."/>
            <person name="Land M."/>
            <person name="Hauser L."/>
            <person name="Woyke T."/>
            <person name="Lovley D."/>
            <person name="Kyrpides N."/>
            <person name="Ivanova N."/>
        </authorList>
    </citation>
    <scope>NUCLEOTIDE SEQUENCE [LARGE SCALE GENOMIC DNA]</scope>
    <source>
        <strain evidence="2">DSM 10642 / AEDII12DO</strain>
    </source>
</reference>
<evidence type="ECO:0008006" key="3">
    <source>
        <dbReference type="Google" id="ProtNLM"/>
    </source>
</evidence>
<name>D3S042_FERPA</name>
<dbReference type="InterPro" id="IPR002838">
    <property type="entry name" value="AIM24"/>
</dbReference>
<evidence type="ECO:0000313" key="2">
    <source>
        <dbReference type="Proteomes" id="UP000002613"/>
    </source>
</evidence>
<dbReference type="SUPFAM" id="SSF51219">
    <property type="entry name" value="TRAP-like"/>
    <property type="match status" value="2"/>
</dbReference>
<dbReference type="PaxDb" id="589924-Ferp_1968"/>
<dbReference type="NCBIfam" id="TIGR00266">
    <property type="entry name" value="TIGR00266 family protein"/>
    <property type="match status" value="1"/>
</dbReference>
<keyword evidence="2" id="KW-1185">Reference proteome</keyword>
<dbReference type="RefSeq" id="WP_012966444.1">
    <property type="nucleotide sequence ID" value="NC_013849.1"/>
</dbReference>
<dbReference type="EMBL" id="CP001899">
    <property type="protein sequence ID" value="ADC66105.1"/>
    <property type="molecule type" value="Genomic_DNA"/>
</dbReference>
<dbReference type="OrthoDB" id="7592at2157"/>
<organism evidence="1 2">
    <name type="scientific">Ferroglobus placidus (strain DSM 10642 / AEDII12DO)</name>
    <dbReference type="NCBI Taxonomy" id="589924"/>
    <lineage>
        <taxon>Archaea</taxon>
        <taxon>Methanobacteriati</taxon>
        <taxon>Methanobacteriota</taxon>
        <taxon>Archaeoglobi</taxon>
        <taxon>Archaeoglobales</taxon>
        <taxon>Archaeoglobaceae</taxon>
        <taxon>Ferroglobus</taxon>
    </lineage>
</organism>
<dbReference type="PANTHER" id="PTHR43657">
    <property type="entry name" value="TRYPTOPHAN RNA-BINDING ATTENUATOR PROTEIN-LIKE PROTEIN"/>
    <property type="match status" value="1"/>
</dbReference>
<dbReference type="GeneID" id="8779500"/>
<evidence type="ECO:0000313" key="1">
    <source>
        <dbReference type="EMBL" id="ADC66105.1"/>
    </source>
</evidence>
<dbReference type="STRING" id="589924.Ferp_1968"/>
<proteinExistence type="predicted"/>
<dbReference type="Gene3D" id="3.60.160.10">
    <property type="entry name" value="Mitochondrial biogenesis AIM24"/>
    <property type="match status" value="2"/>
</dbReference>